<dbReference type="Gene3D" id="1.20.5.990">
    <property type="entry name" value="Nemo cc2-lz domain - 1d5 darpin complex"/>
    <property type="match status" value="1"/>
</dbReference>
<feature type="region of interest" description="Disordered" evidence="3">
    <location>
        <begin position="96"/>
        <end position="126"/>
    </location>
</feature>
<feature type="chain" id="PRO_5043774208" evidence="4">
    <location>
        <begin position="18"/>
        <end position="406"/>
    </location>
</feature>
<keyword evidence="1 2" id="KW-0175">Coiled coil</keyword>
<dbReference type="GO" id="GO:0071222">
    <property type="term" value="P:cellular response to lipopolysaccharide"/>
    <property type="evidence" value="ECO:0007669"/>
    <property type="project" value="TreeGrafter"/>
</dbReference>
<name>A0AAV1P793_SCOSC</name>
<accession>A0AAV1P793</accession>
<dbReference type="GO" id="GO:0006357">
    <property type="term" value="P:regulation of transcription by RNA polymerase II"/>
    <property type="evidence" value="ECO:0007669"/>
    <property type="project" value="TreeGrafter"/>
</dbReference>
<feature type="coiled-coil region" evidence="2">
    <location>
        <begin position="263"/>
        <end position="290"/>
    </location>
</feature>
<dbReference type="EMBL" id="CAWUFR010000105">
    <property type="protein sequence ID" value="CAK6967500.1"/>
    <property type="molecule type" value="Genomic_DNA"/>
</dbReference>
<dbReference type="GO" id="GO:0005737">
    <property type="term" value="C:cytoplasm"/>
    <property type="evidence" value="ECO:0007669"/>
    <property type="project" value="UniProtKB-ARBA"/>
</dbReference>
<dbReference type="PANTHER" id="PTHR31882:SF2">
    <property type="entry name" value="TNFAIP3-INTERACTING PROTEIN 3"/>
    <property type="match status" value="1"/>
</dbReference>
<dbReference type="AlphaFoldDB" id="A0AAV1P793"/>
<dbReference type="Proteomes" id="UP001314229">
    <property type="component" value="Unassembled WGS sequence"/>
</dbReference>
<evidence type="ECO:0000256" key="3">
    <source>
        <dbReference type="SAM" id="MobiDB-lite"/>
    </source>
</evidence>
<gene>
    <name evidence="5" type="ORF">FSCOSCO3_A035776</name>
</gene>
<comment type="caution">
    <text evidence="5">The sequence shown here is derived from an EMBL/GenBank/DDBJ whole genome shotgun (WGS) entry which is preliminary data.</text>
</comment>
<evidence type="ECO:0000256" key="2">
    <source>
        <dbReference type="SAM" id="Coils"/>
    </source>
</evidence>
<evidence type="ECO:0000313" key="5">
    <source>
        <dbReference type="EMBL" id="CAK6967500.1"/>
    </source>
</evidence>
<keyword evidence="6" id="KW-1185">Reference proteome</keyword>
<protein>
    <submittedName>
        <fullName evidence="5">TNFAIP3-interacting protein 3-like isoform X2</fullName>
    </submittedName>
</protein>
<feature type="signal peptide" evidence="4">
    <location>
        <begin position="1"/>
        <end position="17"/>
    </location>
</feature>
<sequence length="406" mass="46507">MSPPCTLIITLSRLALLADDWTETLQLLTYRRYPVMGVIASYHHSSFFTARAGDHLVVLSFPSIKSVSGSAQRLRAAAEGIPRDDWTMLVLPRHSGSSSLHKTRRPTARSQAREAAPTVGTQNEHKHIHRLYPSLPNVDRYEVCVLNGSSEENEKTKAAAVYHPAESLLEDTQSEVSATNCDANMKAQILIMEKQKQELLSINERWAKEYRIMVQYYQDKVRDLKALLQHNNFHSKEEETHIALYKKSNVKTVIEEESTQAGNGDVNAEVLRAEREAKELRAHNSTLTRKGLHQQEEIKRLNKALEETFITTKPLAASNETLQDVWKHQAEIYKEDFLKERKDREILKGKCLELEKGLRKAHKEVHVLKSQASTRPPQSVFECNCKHTPDQHHIGVHRRHTLDERR</sequence>
<evidence type="ECO:0000256" key="4">
    <source>
        <dbReference type="SAM" id="SignalP"/>
    </source>
</evidence>
<keyword evidence="4" id="KW-0732">Signal</keyword>
<organism evidence="5 6">
    <name type="scientific">Scomber scombrus</name>
    <name type="common">Atlantic mackerel</name>
    <name type="synonym">Scomber vernalis</name>
    <dbReference type="NCBI Taxonomy" id="13677"/>
    <lineage>
        <taxon>Eukaryota</taxon>
        <taxon>Metazoa</taxon>
        <taxon>Chordata</taxon>
        <taxon>Craniata</taxon>
        <taxon>Vertebrata</taxon>
        <taxon>Euteleostomi</taxon>
        <taxon>Actinopterygii</taxon>
        <taxon>Neopterygii</taxon>
        <taxon>Teleostei</taxon>
        <taxon>Neoteleostei</taxon>
        <taxon>Acanthomorphata</taxon>
        <taxon>Pelagiaria</taxon>
        <taxon>Scombriformes</taxon>
        <taxon>Scombridae</taxon>
        <taxon>Scomber</taxon>
    </lineage>
</organism>
<evidence type="ECO:0000313" key="6">
    <source>
        <dbReference type="Proteomes" id="UP001314229"/>
    </source>
</evidence>
<reference evidence="5 6" key="1">
    <citation type="submission" date="2024-01" db="EMBL/GenBank/DDBJ databases">
        <authorList>
            <person name="Alioto T."/>
            <person name="Alioto T."/>
            <person name="Gomez Garrido J."/>
        </authorList>
    </citation>
    <scope>NUCLEOTIDE SEQUENCE [LARGE SCALE GENOMIC DNA]</scope>
</reference>
<evidence type="ECO:0000256" key="1">
    <source>
        <dbReference type="ARBA" id="ARBA00023054"/>
    </source>
</evidence>
<dbReference type="PANTHER" id="PTHR31882">
    <property type="entry name" value="TNFAIP3-INTERACTING PROTEIN COILED COIL FAMILY MEMBER"/>
    <property type="match status" value="1"/>
</dbReference>
<proteinExistence type="predicted"/>
<dbReference type="GO" id="GO:0043122">
    <property type="term" value="P:regulation of canonical NF-kappaB signal transduction"/>
    <property type="evidence" value="ECO:0007669"/>
    <property type="project" value="UniProtKB-ARBA"/>
</dbReference>